<dbReference type="PANTHER" id="PTHR21043">
    <property type="entry name" value="IOJAP SUPERFAMILY ORTHOLOG"/>
    <property type="match status" value="1"/>
</dbReference>
<dbReference type="HAMAP" id="MF_01477">
    <property type="entry name" value="Iojap_RsfS"/>
    <property type="match status" value="1"/>
</dbReference>
<comment type="similarity">
    <text evidence="1 2">Belongs to the Iojap/RsfS family.</text>
</comment>
<dbReference type="Proteomes" id="UP000282483">
    <property type="component" value="Chromosome"/>
</dbReference>
<organism evidence="3 4">
    <name type="scientific">Candidatus Rickettsiella viridis</name>
    <dbReference type="NCBI Taxonomy" id="676208"/>
    <lineage>
        <taxon>Bacteria</taxon>
        <taxon>Pseudomonadati</taxon>
        <taxon>Pseudomonadota</taxon>
        <taxon>Gammaproteobacteria</taxon>
        <taxon>Legionellales</taxon>
        <taxon>Coxiellaceae</taxon>
        <taxon>Rickettsiella</taxon>
    </lineage>
</organism>
<comment type="subcellular location">
    <subcellularLocation>
        <location evidence="2">Cytoplasm</location>
    </subcellularLocation>
</comment>
<proteinExistence type="inferred from homology"/>
<name>A0A2Z5UTZ7_9COXI</name>
<comment type="function">
    <text evidence="2">Functions as a ribosomal silencing factor. Interacts with ribosomal protein uL14 (rplN), blocking formation of intersubunit bridge B8. Prevents association of the 30S and 50S ribosomal subunits and the formation of functional ribosomes, thus repressing translation.</text>
</comment>
<dbReference type="GO" id="GO:0043023">
    <property type="term" value="F:ribosomal large subunit binding"/>
    <property type="evidence" value="ECO:0007669"/>
    <property type="project" value="TreeGrafter"/>
</dbReference>
<dbReference type="Pfam" id="PF02410">
    <property type="entry name" value="RsfS"/>
    <property type="match status" value="1"/>
</dbReference>
<gene>
    <name evidence="2 3" type="primary">rsfS</name>
    <name evidence="3" type="ORF">RVIR1_04210</name>
</gene>
<dbReference type="NCBIfam" id="TIGR00090">
    <property type="entry name" value="rsfS_iojap_ybeB"/>
    <property type="match status" value="1"/>
</dbReference>
<keyword evidence="2" id="KW-0963">Cytoplasm</keyword>
<evidence type="ECO:0000256" key="1">
    <source>
        <dbReference type="ARBA" id="ARBA00010574"/>
    </source>
</evidence>
<evidence type="ECO:0000256" key="2">
    <source>
        <dbReference type="HAMAP-Rule" id="MF_01477"/>
    </source>
</evidence>
<keyword evidence="2" id="KW-0810">Translation regulation</keyword>
<dbReference type="GO" id="GO:0005737">
    <property type="term" value="C:cytoplasm"/>
    <property type="evidence" value="ECO:0007669"/>
    <property type="project" value="UniProtKB-SubCell"/>
</dbReference>
<dbReference type="GO" id="GO:0090071">
    <property type="term" value="P:negative regulation of ribosome biogenesis"/>
    <property type="evidence" value="ECO:0007669"/>
    <property type="project" value="UniProtKB-UniRule"/>
</dbReference>
<evidence type="ECO:0000313" key="3">
    <source>
        <dbReference type="EMBL" id="BBB14934.1"/>
    </source>
</evidence>
<sequence>MASFSRRLAKNFIAMSKSMTHTSSNKSIIQKDIIALLEDHKAKDITVLDVSDVTSITDLMIICTGNSDRHVKTLAEYVVTAAKQKGITILGVEGAQQGEWVLIDLVDAIVHIMLPNVREFYNLEKLWGNPI</sequence>
<dbReference type="InterPro" id="IPR043519">
    <property type="entry name" value="NT_sf"/>
</dbReference>
<reference evidence="3 4" key="1">
    <citation type="submission" date="2017-03" db="EMBL/GenBank/DDBJ databases">
        <title>The genome sequence of Candidatus Rickettsiella viridis.</title>
        <authorList>
            <person name="Nikoh N."/>
            <person name="Tsuchida T."/>
            <person name="Yamaguchi K."/>
            <person name="Maeda T."/>
            <person name="Shigenobu S."/>
            <person name="Fukatsu T."/>
        </authorList>
    </citation>
    <scope>NUCLEOTIDE SEQUENCE [LARGE SCALE GENOMIC DNA]</scope>
    <source>
        <strain evidence="3 4">Ap-RA04</strain>
    </source>
</reference>
<evidence type="ECO:0000313" key="4">
    <source>
        <dbReference type="Proteomes" id="UP000282483"/>
    </source>
</evidence>
<dbReference type="PANTHER" id="PTHR21043:SF0">
    <property type="entry name" value="MITOCHONDRIAL ASSEMBLY OF RIBOSOMAL LARGE SUBUNIT PROTEIN 1"/>
    <property type="match status" value="1"/>
</dbReference>
<dbReference type="InterPro" id="IPR004394">
    <property type="entry name" value="Iojap/RsfS/C7orf30"/>
</dbReference>
<dbReference type="KEGG" id="rvi:RVIR1_04210"/>
<dbReference type="EMBL" id="AP018005">
    <property type="protein sequence ID" value="BBB14934.1"/>
    <property type="molecule type" value="Genomic_DNA"/>
</dbReference>
<dbReference type="Gene3D" id="3.30.460.10">
    <property type="entry name" value="Beta Polymerase, domain 2"/>
    <property type="match status" value="1"/>
</dbReference>
<dbReference type="GO" id="GO:0042256">
    <property type="term" value="P:cytosolic ribosome assembly"/>
    <property type="evidence" value="ECO:0007669"/>
    <property type="project" value="UniProtKB-UniRule"/>
</dbReference>
<protein>
    <recommendedName>
        <fullName evidence="2">Ribosomal silencing factor RsfS</fullName>
    </recommendedName>
</protein>
<keyword evidence="2" id="KW-0678">Repressor</keyword>
<keyword evidence="4" id="KW-1185">Reference proteome</keyword>
<dbReference type="AlphaFoldDB" id="A0A2Z5UTZ7"/>
<comment type="subunit">
    <text evidence="2">Interacts with ribosomal protein uL14 (rplN).</text>
</comment>
<dbReference type="SUPFAM" id="SSF81301">
    <property type="entry name" value="Nucleotidyltransferase"/>
    <property type="match status" value="1"/>
</dbReference>
<accession>A0A2Z5UTZ7</accession>
<dbReference type="GO" id="GO:0017148">
    <property type="term" value="P:negative regulation of translation"/>
    <property type="evidence" value="ECO:0007669"/>
    <property type="project" value="UniProtKB-UniRule"/>
</dbReference>